<evidence type="ECO:0000313" key="4">
    <source>
        <dbReference type="Proteomes" id="UP001302316"/>
    </source>
</evidence>
<organism evidence="3 4">
    <name type="scientific">Natronospira elongata</name>
    <dbReference type="NCBI Taxonomy" id="3110268"/>
    <lineage>
        <taxon>Bacteria</taxon>
        <taxon>Pseudomonadati</taxon>
        <taxon>Pseudomonadota</taxon>
        <taxon>Gammaproteobacteria</taxon>
        <taxon>Natronospirales</taxon>
        <taxon>Natronospiraceae</taxon>
        <taxon>Natronospira</taxon>
    </lineage>
</organism>
<evidence type="ECO:0000313" key="3">
    <source>
        <dbReference type="EMBL" id="MEA5445881.1"/>
    </source>
</evidence>
<reference evidence="3 4" key="1">
    <citation type="submission" date="2023-12" db="EMBL/GenBank/DDBJ databases">
        <title>Whole-genome sequencing of halo(alkali)philic microorganisms from hypersaline lakes.</title>
        <authorList>
            <person name="Sorokin D.Y."/>
            <person name="Merkel A.Y."/>
            <person name="Messina E."/>
            <person name="Yakimov M."/>
        </authorList>
    </citation>
    <scope>NUCLEOTIDE SEQUENCE [LARGE SCALE GENOMIC DNA]</scope>
    <source>
        <strain evidence="3 4">AB-CW1</strain>
    </source>
</reference>
<evidence type="ECO:0000256" key="2">
    <source>
        <dbReference type="SAM" id="SignalP"/>
    </source>
</evidence>
<dbReference type="RefSeq" id="WP_346051746.1">
    <property type="nucleotide sequence ID" value="NZ_JAYGII010000016.1"/>
</dbReference>
<comment type="caution">
    <text evidence="3">The sequence shown here is derived from an EMBL/GenBank/DDBJ whole genome shotgun (WGS) entry which is preliminary data.</text>
</comment>
<dbReference type="PANTHER" id="PTHR24104:SF25">
    <property type="entry name" value="PROTEIN LIN-41"/>
    <property type="match status" value="1"/>
</dbReference>
<dbReference type="PANTHER" id="PTHR24104">
    <property type="entry name" value="E3 UBIQUITIN-PROTEIN LIGASE NHLRC1-RELATED"/>
    <property type="match status" value="1"/>
</dbReference>
<dbReference type="AlphaFoldDB" id="A0AAP6JFV8"/>
<evidence type="ECO:0008006" key="5">
    <source>
        <dbReference type="Google" id="ProtNLM"/>
    </source>
</evidence>
<evidence type="ECO:0000256" key="1">
    <source>
        <dbReference type="SAM" id="MobiDB-lite"/>
    </source>
</evidence>
<keyword evidence="4" id="KW-1185">Reference proteome</keyword>
<proteinExistence type="predicted"/>
<sequence>MNRLLKILILVLASFMVAGSNGCPFDVDEILRGGSDGESASLTWKRAQHVIGQSSMTVVESDRSTDANTLLDPGGVIVSGGRLYIADSGANRVLGWGSPPDRNNEAADFVLGQPGMSDDGRGRDRAGLHEPVGLIAGSWGLAVADLANHRVLLWNERPTSGPQDADRVFGQPTRDEVLLPGCDADAMDSPWGVAAPGSRLLVSDYENNRLLLFERGDASGADARGVIGQPDLSTCVANRGQGQASADSLSGPAGIWTDGDRLAVADRFNNRVLLWDSFPEEGEPADRVIGQEDMDSNTTNAGGLERGLNAPTAVWWDGSRLFVADRGNHRVLIYDRWPSRNHVQADAVLGQPDRRSNQRNNTGDNSPVNARSLSRPEAVYSDGEELLVVDSDNDRVLSFDISD</sequence>
<feature type="signal peptide" evidence="2">
    <location>
        <begin position="1"/>
        <end position="22"/>
    </location>
</feature>
<dbReference type="SUPFAM" id="SSF63825">
    <property type="entry name" value="YWTD domain"/>
    <property type="match status" value="1"/>
</dbReference>
<dbReference type="InterPro" id="IPR050952">
    <property type="entry name" value="TRIM-NHL_E3_ligases"/>
</dbReference>
<gene>
    <name evidence="3" type="ORF">VCB98_08625</name>
</gene>
<feature type="chain" id="PRO_5042888448" description="NHL repeat containing protein" evidence="2">
    <location>
        <begin position="23"/>
        <end position="403"/>
    </location>
</feature>
<dbReference type="Gene3D" id="2.120.10.30">
    <property type="entry name" value="TolB, C-terminal domain"/>
    <property type="match status" value="2"/>
</dbReference>
<dbReference type="InterPro" id="IPR011042">
    <property type="entry name" value="6-blade_b-propeller_TolB-like"/>
</dbReference>
<dbReference type="GO" id="GO:0008270">
    <property type="term" value="F:zinc ion binding"/>
    <property type="evidence" value="ECO:0007669"/>
    <property type="project" value="UniProtKB-KW"/>
</dbReference>
<feature type="compositionally biased region" description="Polar residues" evidence="1">
    <location>
        <begin position="358"/>
        <end position="372"/>
    </location>
</feature>
<feature type="region of interest" description="Disordered" evidence="1">
    <location>
        <begin position="349"/>
        <end position="376"/>
    </location>
</feature>
<dbReference type="EMBL" id="JAYGII010000016">
    <property type="protein sequence ID" value="MEA5445881.1"/>
    <property type="molecule type" value="Genomic_DNA"/>
</dbReference>
<accession>A0AAP6JFV8</accession>
<protein>
    <recommendedName>
        <fullName evidence="5">NHL repeat containing protein</fullName>
    </recommendedName>
</protein>
<dbReference type="SUPFAM" id="SSF50956">
    <property type="entry name" value="Thermostable phytase (3-phytase)"/>
    <property type="match status" value="1"/>
</dbReference>
<keyword evidence="2" id="KW-0732">Signal</keyword>
<dbReference type="Proteomes" id="UP001302316">
    <property type="component" value="Unassembled WGS sequence"/>
</dbReference>
<name>A0AAP6JFV8_9GAMM</name>